<protein>
    <submittedName>
        <fullName evidence="1">Uncharacterized protein</fullName>
    </submittedName>
</protein>
<accession>A0A1T5F349</accession>
<dbReference type="Proteomes" id="UP000190130">
    <property type="component" value="Unassembled WGS sequence"/>
</dbReference>
<reference evidence="1 2" key="1">
    <citation type="submission" date="2017-02" db="EMBL/GenBank/DDBJ databases">
        <authorList>
            <person name="Peterson S.W."/>
        </authorList>
    </citation>
    <scope>NUCLEOTIDE SEQUENCE [LARGE SCALE GENOMIC DNA]</scope>
    <source>
        <strain evidence="1 2">DSM 9653</strain>
    </source>
</reference>
<organism evidence="1 2">
    <name type="scientific">Bosea thiooxidans</name>
    <dbReference type="NCBI Taxonomy" id="53254"/>
    <lineage>
        <taxon>Bacteria</taxon>
        <taxon>Pseudomonadati</taxon>
        <taxon>Pseudomonadota</taxon>
        <taxon>Alphaproteobacteria</taxon>
        <taxon>Hyphomicrobiales</taxon>
        <taxon>Boseaceae</taxon>
        <taxon>Bosea</taxon>
    </lineage>
</organism>
<gene>
    <name evidence="1" type="ORF">SAMN05660750_02932</name>
</gene>
<proteinExistence type="predicted"/>
<dbReference type="AlphaFoldDB" id="A0A1T5F349"/>
<evidence type="ECO:0000313" key="2">
    <source>
        <dbReference type="Proteomes" id="UP000190130"/>
    </source>
</evidence>
<sequence>MQAVYLDTRHLDQHFISGWANIVAADLGQGMTVIATHARAGAAGEPAGAGQTPRLSTDFLNRFSEALMLIEMATMDDSILADLQAWRCVGYREHFRASPLRCAASALAAYDRIDPARATAFEDACRSMARLVRTVTALLAETPQPVELPVIIEVASEALRRQIGRATQFINANGAIDIDAFEDAALQAQIDALLGR</sequence>
<dbReference type="EMBL" id="FUYX01000007">
    <property type="protein sequence ID" value="SKB90480.1"/>
    <property type="molecule type" value="Genomic_DNA"/>
</dbReference>
<name>A0A1T5F349_9HYPH</name>
<evidence type="ECO:0000313" key="1">
    <source>
        <dbReference type="EMBL" id="SKB90480.1"/>
    </source>
</evidence>